<dbReference type="GO" id="GO:0016787">
    <property type="term" value="F:hydrolase activity"/>
    <property type="evidence" value="ECO:0007669"/>
    <property type="project" value="UniProtKB-KW"/>
</dbReference>
<sequence length="244" mass="27062">MKIAHGVEMLEIKGDVMANPSVVHLTLIYDKDNVILVDTGFPGQLPGIRKAVEEAGIDFEKINKIILTHHDIDHIGNLANILKDSKEKIEVFAHEEEIEYINGEKTPLKLLNQERQAKVSEEAKVMFEKFKAGFEGCVANVDTSLKDSQRLPFCGGITVIHTPGHTLGHICLYLEASKTIIAGDALGVEKGKLSLLPSFLNFDSDLNKKSLKKLTDYDMKTAICYHGGLVRNNINENIKNLAEK</sequence>
<dbReference type="Gene3D" id="3.60.15.10">
    <property type="entry name" value="Ribonuclease Z/Hydroxyacylglutathione hydrolase-like"/>
    <property type="match status" value="1"/>
</dbReference>
<organism evidence="1 2">
    <name type="scientific">Clostridium felsineum</name>
    <dbReference type="NCBI Taxonomy" id="36839"/>
    <lineage>
        <taxon>Bacteria</taxon>
        <taxon>Bacillati</taxon>
        <taxon>Bacillota</taxon>
        <taxon>Clostridia</taxon>
        <taxon>Eubacteriales</taxon>
        <taxon>Clostridiaceae</taxon>
        <taxon>Clostridium</taxon>
    </lineage>
</organism>
<dbReference type="PANTHER" id="PTHR42951">
    <property type="entry name" value="METALLO-BETA-LACTAMASE DOMAIN-CONTAINING"/>
    <property type="match status" value="1"/>
</dbReference>
<dbReference type="STRING" id="84029.CROST_00130"/>
<dbReference type="Proteomes" id="UP000190951">
    <property type="component" value="Chromosome"/>
</dbReference>
<gene>
    <name evidence="1" type="primary">yflN_2</name>
    <name evidence="1" type="ORF">CROST_019530</name>
</gene>
<dbReference type="RefSeq" id="WP_077835515.1">
    <property type="nucleotide sequence ID" value="NZ_CP096983.1"/>
</dbReference>
<dbReference type="InterPro" id="IPR050855">
    <property type="entry name" value="NDM-1-like"/>
</dbReference>
<dbReference type="InterPro" id="IPR036866">
    <property type="entry name" value="RibonucZ/Hydroxyglut_hydro"/>
</dbReference>
<dbReference type="PANTHER" id="PTHR42951:SF15">
    <property type="entry name" value="METALLO-BETA-LACTAMASE SUPERFAMILY PROTEIN"/>
    <property type="match status" value="1"/>
</dbReference>
<dbReference type="EMBL" id="CP096983">
    <property type="protein sequence ID" value="URZ11236.1"/>
    <property type="molecule type" value="Genomic_DNA"/>
</dbReference>
<proteinExistence type="predicted"/>
<protein>
    <submittedName>
        <fullName evidence="1">Metallo-hydrolase YflN</fullName>
        <ecNumber evidence="1">3.-.-.-</ecNumber>
    </submittedName>
</protein>
<dbReference type="SUPFAM" id="SSF56281">
    <property type="entry name" value="Metallo-hydrolase/oxidoreductase"/>
    <property type="match status" value="1"/>
</dbReference>
<evidence type="ECO:0000313" key="1">
    <source>
        <dbReference type="EMBL" id="URZ11236.1"/>
    </source>
</evidence>
<evidence type="ECO:0000313" key="2">
    <source>
        <dbReference type="Proteomes" id="UP000190951"/>
    </source>
</evidence>
<dbReference type="InterPro" id="IPR001279">
    <property type="entry name" value="Metallo-B-lactamas"/>
</dbReference>
<name>A0A1S8LPY5_9CLOT</name>
<reference evidence="1 2" key="1">
    <citation type="submission" date="2022-04" db="EMBL/GenBank/DDBJ databases">
        <title>Genome sequence of C. roseum typestrain.</title>
        <authorList>
            <person name="Poehlein A."/>
            <person name="Schoch T."/>
            <person name="Duerre P."/>
            <person name="Daniel R."/>
        </authorList>
    </citation>
    <scope>NUCLEOTIDE SEQUENCE [LARGE SCALE GENOMIC DNA]</scope>
    <source>
        <strain evidence="1 2">DSM 7320</strain>
    </source>
</reference>
<accession>A0A1S8LPY5</accession>
<keyword evidence="1" id="KW-0378">Hydrolase</keyword>
<dbReference type="AlphaFoldDB" id="A0A1S8LPY5"/>
<dbReference type="SMART" id="SM00849">
    <property type="entry name" value="Lactamase_B"/>
    <property type="match status" value="1"/>
</dbReference>
<keyword evidence="2" id="KW-1185">Reference proteome</keyword>
<dbReference type="KEGG" id="crw:CROST_019530"/>
<dbReference type="CDD" id="cd07721">
    <property type="entry name" value="yflN-like_MBL-fold"/>
    <property type="match status" value="1"/>
</dbReference>
<dbReference type="Pfam" id="PF00753">
    <property type="entry name" value="Lactamase_B"/>
    <property type="match status" value="1"/>
</dbReference>
<dbReference type="EC" id="3.-.-.-" evidence="1"/>